<dbReference type="SUPFAM" id="SSF52047">
    <property type="entry name" value="RNI-like"/>
    <property type="match status" value="1"/>
</dbReference>
<keyword evidence="7 12" id="KW-0732">Signal</keyword>
<evidence type="ECO:0000313" key="15">
    <source>
        <dbReference type="Proteomes" id="UP001530400"/>
    </source>
</evidence>
<dbReference type="InterPro" id="IPR013210">
    <property type="entry name" value="LRR_N_plant-typ"/>
</dbReference>
<dbReference type="Pfam" id="PF00560">
    <property type="entry name" value="LRR_1"/>
    <property type="match status" value="4"/>
</dbReference>
<dbReference type="PANTHER" id="PTHR48060:SF21">
    <property type="entry name" value="L DOMAIN-LIKE PROTEIN"/>
    <property type="match status" value="1"/>
</dbReference>
<dbReference type="Gene3D" id="3.80.10.10">
    <property type="entry name" value="Ribonuclease Inhibitor"/>
    <property type="match status" value="10"/>
</dbReference>
<keyword evidence="6" id="KW-0808">Transferase</keyword>
<evidence type="ECO:0000256" key="4">
    <source>
        <dbReference type="ARBA" id="ARBA00022614"/>
    </source>
</evidence>
<evidence type="ECO:0000256" key="7">
    <source>
        <dbReference type="ARBA" id="ARBA00022729"/>
    </source>
</evidence>
<feature type="domain" description="Leucine-rich repeat-containing N-terminal plant-type" evidence="13">
    <location>
        <begin position="808"/>
        <end position="824"/>
    </location>
</feature>
<feature type="domain" description="Leucine-rich repeat-containing N-terminal plant-type" evidence="13">
    <location>
        <begin position="1571"/>
        <end position="1588"/>
    </location>
</feature>
<feature type="compositionally biased region" description="Polar residues" evidence="11">
    <location>
        <begin position="3203"/>
        <end position="3218"/>
    </location>
</feature>
<evidence type="ECO:0000256" key="6">
    <source>
        <dbReference type="ARBA" id="ARBA00022679"/>
    </source>
</evidence>
<feature type="region of interest" description="Disordered" evidence="11">
    <location>
        <begin position="2255"/>
        <end position="2397"/>
    </location>
</feature>
<evidence type="ECO:0000256" key="9">
    <source>
        <dbReference type="ARBA" id="ARBA00023136"/>
    </source>
</evidence>
<keyword evidence="10" id="KW-0325">Glycoprotein</keyword>
<keyword evidence="3" id="KW-1003">Cell membrane</keyword>
<dbReference type="Pfam" id="PF08263">
    <property type="entry name" value="LRRNT_2"/>
    <property type="match status" value="5"/>
</dbReference>
<dbReference type="GO" id="GO:0016757">
    <property type="term" value="F:glycosyltransferase activity"/>
    <property type="evidence" value="ECO:0007669"/>
    <property type="project" value="UniProtKB-KW"/>
</dbReference>
<dbReference type="InterPro" id="IPR053211">
    <property type="entry name" value="DNA_repair-toleration"/>
</dbReference>
<comment type="subcellular location">
    <subcellularLocation>
        <location evidence="1">Cell membrane</location>
    </subcellularLocation>
    <subcellularLocation>
        <location evidence="2">Membrane</location>
        <topology evidence="2">Single-pass type II membrane protein</topology>
    </subcellularLocation>
</comment>
<keyword evidence="9" id="KW-0472">Membrane</keyword>
<comment type="caution">
    <text evidence="14">The sequence shown here is derived from an EMBL/GenBank/DDBJ whole genome shotgun (WGS) entry which is preliminary data.</text>
</comment>
<gene>
    <name evidence="14" type="ORF">ACHAWO_000738</name>
</gene>
<feature type="domain" description="Leucine-rich repeat-containing N-terminal plant-type" evidence="13">
    <location>
        <begin position="434"/>
        <end position="444"/>
    </location>
</feature>
<accession>A0ABD3PHV8</accession>
<feature type="compositionally biased region" description="Basic and acidic residues" evidence="11">
    <location>
        <begin position="2271"/>
        <end position="2282"/>
    </location>
</feature>
<evidence type="ECO:0000256" key="5">
    <source>
        <dbReference type="ARBA" id="ARBA00022676"/>
    </source>
</evidence>
<feature type="compositionally biased region" description="Acidic residues" evidence="11">
    <location>
        <begin position="2344"/>
        <end position="2372"/>
    </location>
</feature>
<evidence type="ECO:0000256" key="12">
    <source>
        <dbReference type="SAM" id="SignalP"/>
    </source>
</evidence>
<feature type="region of interest" description="Disordered" evidence="11">
    <location>
        <begin position="3195"/>
        <end position="3224"/>
    </location>
</feature>
<dbReference type="GO" id="GO:0005886">
    <property type="term" value="C:plasma membrane"/>
    <property type="evidence" value="ECO:0007669"/>
    <property type="project" value="UniProtKB-SubCell"/>
</dbReference>
<dbReference type="PANTHER" id="PTHR48060">
    <property type="entry name" value="DNA DAMAGE-REPAIR/TOLERATION PROTEIN DRT100"/>
    <property type="match status" value="1"/>
</dbReference>
<dbReference type="InterPro" id="IPR001611">
    <property type="entry name" value="Leu-rich_rpt"/>
</dbReference>
<dbReference type="Pfam" id="PF02485">
    <property type="entry name" value="Branch"/>
    <property type="match status" value="1"/>
</dbReference>
<dbReference type="SMART" id="SM00369">
    <property type="entry name" value="LRR_TYP"/>
    <property type="match status" value="12"/>
</dbReference>
<feature type="chain" id="PRO_5044757111" description="Leucine-rich repeat-containing N-terminal plant-type domain-containing protein" evidence="12">
    <location>
        <begin position="19"/>
        <end position="3224"/>
    </location>
</feature>
<keyword evidence="4" id="KW-0433">Leucine-rich repeat</keyword>
<dbReference type="EMBL" id="JALLPJ020000603">
    <property type="protein sequence ID" value="KAL3787618.1"/>
    <property type="molecule type" value="Genomic_DNA"/>
</dbReference>
<dbReference type="FunFam" id="3.80.10.10:FF:000383">
    <property type="entry name" value="Leucine-rich repeat receptor protein kinase EMS1"/>
    <property type="match status" value="1"/>
</dbReference>
<evidence type="ECO:0000259" key="13">
    <source>
        <dbReference type="Pfam" id="PF08263"/>
    </source>
</evidence>
<keyword evidence="15" id="KW-1185">Reference proteome</keyword>
<evidence type="ECO:0000256" key="2">
    <source>
        <dbReference type="ARBA" id="ARBA00004606"/>
    </source>
</evidence>
<feature type="signal peptide" evidence="12">
    <location>
        <begin position="1"/>
        <end position="18"/>
    </location>
</feature>
<proteinExistence type="predicted"/>
<dbReference type="SMART" id="SM00365">
    <property type="entry name" value="LRR_SD22"/>
    <property type="match status" value="10"/>
</dbReference>
<reference evidence="14 15" key="1">
    <citation type="submission" date="2024-10" db="EMBL/GenBank/DDBJ databases">
        <title>Updated reference genomes for cyclostephanoid diatoms.</title>
        <authorList>
            <person name="Roberts W.R."/>
            <person name="Alverson A.J."/>
        </authorList>
    </citation>
    <scope>NUCLEOTIDE SEQUENCE [LARGE SCALE GENOMIC DNA]</scope>
    <source>
        <strain evidence="14 15">AJA010-31</strain>
    </source>
</reference>
<feature type="domain" description="Leucine-rich repeat-containing N-terminal plant-type" evidence="13">
    <location>
        <begin position="1189"/>
        <end position="1204"/>
    </location>
</feature>
<dbReference type="FunFam" id="3.80.10.10:FF:000041">
    <property type="entry name" value="LRR receptor-like serine/threonine-protein kinase ERECTA"/>
    <property type="match status" value="2"/>
</dbReference>
<organism evidence="14 15">
    <name type="scientific">Cyclotella atomus</name>
    <dbReference type="NCBI Taxonomy" id="382360"/>
    <lineage>
        <taxon>Eukaryota</taxon>
        <taxon>Sar</taxon>
        <taxon>Stramenopiles</taxon>
        <taxon>Ochrophyta</taxon>
        <taxon>Bacillariophyta</taxon>
        <taxon>Coscinodiscophyceae</taxon>
        <taxon>Thalassiosirophycidae</taxon>
        <taxon>Stephanodiscales</taxon>
        <taxon>Stephanodiscaceae</taxon>
        <taxon>Cyclotella</taxon>
    </lineage>
</organism>
<evidence type="ECO:0000256" key="10">
    <source>
        <dbReference type="ARBA" id="ARBA00023180"/>
    </source>
</evidence>
<evidence type="ECO:0000256" key="1">
    <source>
        <dbReference type="ARBA" id="ARBA00004236"/>
    </source>
</evidence>
<dbReference type="InterPro" id="IPR032675">
    <property type="entry name" value="LRR_dom_sf"/>
</dbReference>
<protein>
    <recommendedName>
        <fullName evidence="13">Leucine-rich repeat-containing N-terminal plant-type domain-containing protein</fullName>
    </recommendedName>
</protein>
<feature type="compositionally biased region" description="Basic and acidic residues" evidence="11">
    <location>
        <begin position="2330"/>
        <end position="2343"/>
    </location>
</feature>
<feature type="domain" description="Leucine-rich repeat-containing N-terminal plant-type" evidence="13">
    <location>
        <begin position="1942"/>
        <end position="1957"/>
    </location>
</feature>
<evidence type="ECO:0000313" key="14">
    <source>
        <dbReference type="EMBL" id="KAL3787618.1"/>
    </source>
</evidence>
<evidence type="ECO:0000256" key="11">
    <source>
        <dbReference type="SAM" id="MobiDB-lite"/>
    </source>
</evidence>
<feature type="compositionally biased region" description="Acidic residues" evidence="11">
    <location>
        <begin position="3137"/>
        <end position="3151"/>
    </location>
</feature>
<keyword evidence="5" id="KW-0328">Glycosyltransferase</keyword>
<feature type="region of interest" description="Disordered" evidence="11">
    <location>
        <begin position="3131"/>
        <end position="3151"/>
    </location>
</feature>
<feature type="compositionally biased region" description="Acidic residues" evidence="11">
    <location>
        <begin position="2314"/>
        <end position="2329"/>
    </location>
</feature>
<evidence type="ECO:0000256" key="3">
    <source>
        <dbReference type="ARBA" id="ARBA00022475"/>
    </source>
</evidence>
<evidence type="ECO:0000256" key="8">
    <source>
        <dbReference type="ARBA" id="ARBA00022737"/>
    </source>
</evidence>
<dbReference type="InterPro" id="IPR003406">
    <property type="entry name" value="Glyco_trans_14"/>
</dbReference>
<dbReference type="InterPro" id="IPR003591">
    <property type="entry name" value="Leu-rich_rpt_typical-subtyp"/>
</dbReference>
<keyword evidence="8" id="KW-0677">Repeat</keyword>
<dbReference type="Proteomes" id="UP001530400">
    <property type="component" value="Unassembled WGS sequence"/>
</dbReference>
<dbReference type="PROSITE" id="PS51450">
    <property type="entry name" value="LRR"/>
    <property type="match status" value="2"/>
</dbReference>
<sequence length="3224" mass="354399">MKLSQQLLLLSLAVAAHSLTEPQILEHLYHNLNGDSWTTPWDLSSTSICTDYHGIVCKNNRIVEISLSDNNLQGSITPHLYSLEYLEKVDFSKNGIVNAGWDRIADLPNFSSDNKVAPLKIFDLTSNKIHSLTGISLLKDTLTGLHMTYNNLKEWQDDLFTLKNLQVLALSENGIGGTVDERIGELVGLKEFYCYGNDLTGTLRTLTKLQILTFAENHLTGPLPSTLSNLSNLRTFSVHNNDVETGHSGPLPSFNTHPFLDEVYLDGNFFTGEIPSDFLELLNETEVITLGLSNNLLTGEVPGELSRFTSLNLNLVGNNITGLGKEIDCSGGSWMNGLVESFGCDAILCPVDFYAEAGRQEEDGVPCVECAAGTGGFMGSTSCDSVEVEMNEMEILAEFYLATLGPQWDSAEGWSVMAEIESPEDMTLPSFLKVDHCEFEGVTCEDGKVVAVALPSNGLEGMIPSSFWDLPGLKEVDFSANELTLDRDYGFGDIGNAKSLVKLDLSSNDIQKWTGIGRAKSLQELYLDDAYFFGAINPVLYGLSNLKVLHMQYSGLKGKIPEGLSKLTNLNALNLYGNELTGTIPSEIGLMTKLWHIDFSENDFTGHLPADAISKLTRLEKFHVSQSTRQKNGITGKLPAFMNNIKLHLLDLSSNSLTGSIPPNFLGGVEDTDQVMQIKIGYNDFVGTVPASLSRFSNMTFDAVKTQLTKVPTALCSLSGWMHGEVGEVIASGGNGCDAILCPVGTYNDYGRATSGSNGECKSCSGGKYAGQTTCSGVSSDDANMEKKILDKLFVQTAGPDWKKGVFSWANGGAICSYEGITCSQNGTNVNKGVVGIDLSGFGLVGSIPTEIYKLPQLRHVDFSSNVVDLSFVGIEQSSTLESITISDADLTSVLGIGNAPSSLKKLHIQRNSFPPGDIPAELYTAASLESISIGFNGFEGSISSDISKLANLKEFWAGGNHLTGSIPIELTQVSSLLSINLSGNRMSGEIPNELEDIATLRYLNLAGQRDFGGFSGPVPSFGTSPHLHEIDLSRNSLTGTVPTDFLLAVRTSTSHSDYSGVQIDLSSNKITGAIPSEFDDFASLFLNLAGNKISSVPTTICDDDDEFQNGLVGQLTDNKCDAILCPKGTFSAVGRQTDVSVACEACPGGVDEAPYFGSMRCESVSEERKTLEHLYELIFTDASEKDYWGSENPICSWFGITCSGGETEEEGVTEINLEDNSLSSDNMAEVSELFFDLPSLKVLNIRGNNLPLKFDSISHATNLELLQVSATGLQSISGISSASNLKELHVTENDLKGPFPTEILQLTLLEKLFISFNDITGTLPNEIGSLSNLKEFFAYTNNMDGTIPSTIGNLAQLERLVLGQNGFHGTLPTQLNNLINLKELSFYHENSEGALNGKIPTLAKLTQLESLDLEGNKFTGSIPSAFLSGLDADYIASKDNEIILHLADNAFTGTLPEGLSRIENLFIDIAGNNFKGPIPSSFCEKGNWMEGKVGEVMSCDAIACPANTYNPSGRGYADRQDDSHQQCLPCGGLQAAPFLGSYACVHQHLESSTLKALYHNTGGDSWFNRTNWLDDSKPICSWHGIKCKGGNVDNNTVTEIDLGDNNLVGTMPGGIWEMPHLTKLNLKENGGLFIGFDNVKKAKLLETLYISDVDIGHVNGIGGAPALKELHLTSNELTGTFPDELFNLASTLEQLFMAYNSFTGPLSAKFARFTKLTDFYAYGNDFTGPIPNEMGTLKKLQNFVVAENMLSGTIPSGFSDMTSLKLFSAYRRLKNGPTLTGPLPSFSNCPQLQGLYLDYNQLSGTIPQDFLASSLSTKLITISHNALTGTVPLSMDSIEDLNIEMEGNKIAGLSDKFCDNNAWMNNAVTFFDCDAIMCPPHTFSIYGRQNSTSSACQDCDKGTDSTPYWGSVSCDVEINERDILELLYNKCGGKNWHRQDNWMSSEDICTWYGIQCKGTKSVQAIRLGANNLAGTPPKEIFELKQLHTLWLHSNPIEFKFTGIDKAENLVELRLDSTGLTDLYGLEGSKSLVKLNLKYNSISGPFPEAILQLSNLEELDLTDNMYVLLFTGELPHTFGKATNLVSLKLGSNDFTGSLRGFSVMEFLRHVDLSDNKLSGTIPADFLESVSTRKPLNVDLSSNKLSGRVPTDLDRFDNLAIYLRGNQFTELPPTLCDLNNRGWNLRDVELFGCDAIMCPPGTANYQGRQSAEHTTCERCSSNTDLYGQVTCDGVRLSSPGVSRNLGVGAMVPLHNTDTAPQEPNEASGVHRRLSEKPNADHSDAATVADLKPTIQKIDGTIVKDDMNRGPPLAKDEDDWVGWDDDEWYEDDKDKTYEEKLAAEHDSEDSEDEPLGSGEELEDEEDSEDSEDSEDAVHVEAYVKEPTTARKKKIRPPRTYESNAEAVMKIIDKDANPEIHINEEGEIVSDSEDGEADDETYYIGLPNLATLNASEAAYSILNATMGMTMPLRKRLTEIFEKATTHECRAKVAEHYALHINAIGVENKLPFEDFYYPNTCKAITRYADWETLPEGVTAQSVQYRTYQPDVNSVPEGTYLKNVEELELCYVILTHDQPEATIRLIQSLFVADVTNFVIHVDGKEKSDETYERLIKYAAEMNEYAVNVEGKAEYIRVVPNNNRVRVNWGGFTMVEATLMALHTAFGLDYYAENEDEEGGDVHDNPHAFRFHKLVHIASTTYPLASNTEIRDTLVSHPLDANFFHIILRPNNPTPSVWNYFVECDDALHRIYRLPALNFDRGNGVDIYTSSQWFIASRDFAWYLAAPPKGSFVEKYLGYIEHVVVADEAFFGTVLRNTPFCSTLHNDNFLHIQFDRWENEAEGERDQRKCLFKNRNHCGRSPTTMTLDYLPVLELSGDLFARKFDDIAVPEAKDYIDKKREKDEARFKKEAELMKEIEANKTLGLEVKSAPLEEWEFQGEGVLLVAKETIHNDMPLCMGLDKTNNNVRLRPCFHSDVPSTFAENWQTGAVIIEEIDGYNRWDIGPCSSDGELIRNGTTGELEMIPGGYSKTGPQCLLKLGDGARAGRCLDVESTKTLPGGLMNVYPCSTKWHQIFAFGNGTIAPRGAIHATLPPHMVKQHEHKKDPVSAHLCIGVQGRGDADESLWKTKKELEEKAKEVKEENMEEDEELDPWEQPDAEVGPNGRKLLHLWNGQQLRTTPCSNEGAIVEFFFVPFIVEDPEEEEDTAVDASQSTPKPTSTTGMSESDEEL</sequence>
<name>A0ABD3PHV8_9STRA</name>
<dbReference type="SUPFAM" id="SSF52058">
    <property type="entry name" value="L domain-like"/>
    <property type="match status" value="5"/>
</dbReference>